<feature type="domain" description="Cytoskeleton protein RodZ-like C-terminal" evidence="3">
    <location>
        <begin position="251"/>
        <end position="318"/>
    </location>
</feature>
<proteinExistence type="predicted"/>
<dbReference type="GO" id="GO:0003677">
    <property type="term" value="F:DNA binding"/>
    <property type="evidence" value="ECO:0007669"/>
    <property type="project" value="InterPro"/>
</dbReference>
<dbReference type="Pfam" id="PF13413">
    <property type="entry name" value="HTH_25"/>
    <property type="match status" value="1"/>
</dbReference>
<dbReference type="Gene3D" id="1.10.260.40">
    <property type="entry name" value="lambda repressor-like DNA-binding domains"/>
    <property type="match status" value="1"/>
</dbReference>
<dbReference type="Proteomes" id="UP000070282">
    <property type="component" value="Unassembled WGS sequence"/>
</dbReference>
<evidence type="ECO:0000313" key="4">
    <source>
        <dbReference type="EMBL" id="KXO09790.1"/>
    </source>
</evidence>
<feature type="transmembrane region" description="Helical" evidence="2">
    <location>
        <begin position="119"/>
        <end position="138"/>
    </location>
</feature>
<dbReference type="CDD" id="cd00093">
    <property type="entry name" value="HTH_XRE"/>
    <property type="match status" value="1"/>
</dbReference>
<keyword evidence="2" id="KW-0812">Transmembrane</keyword>
<dbReference type="InterPro" id="IPR001387">
    <property type="entry name" value="Cro/C1-type_HTH"/>
</dbReference>
<name>A0A137SBH9_9GAMM</name>
<evidence type="ECO:0000259" key="3">
    <source>
        <dbReference type="Pfam" id="PF13464"/>
    </source>
</evidence>
<keyword evidence="2" id="KW-1133">Transmembrane helix</keyword>
<evidence type="ECO:0000256" key="1">
    <source>
        <dbReference type="SAM" id="MobiDB-lite"/>
    </source>
</evidence>
<reference evidence="5" key="1">
    <citation type="submission" date="2015-12" db="EMBL/GenBank/DDBJ databases">
        <authorList>
            <person name="Lima A."/>
            <person name="Farahani Zayas N."/>
            <person name="Castro Da Silva M.A."/>
            <person name="Cabral A."/>
            <person name="Pessatti M.L."/>
        </authorList>
    </citation>
    <scope>NUCLEOTIDE SEQUENCE [LARGE SCALE GENOMIC DNA]</scope>
    <source>
        <strain evidence="5">LAMA 842</strain>
    </source>
</reference>
<comment type="caution">
    <text evidence="4">The sequence shown here is derived from an EMBL/GenBank/DDBJ whole genome shotgun (WGS) entry which is preliminary data.</text>
</comment>
<organism evidence="4 5">
    <name type="scientific">Marinobacter excellens LAMA 842</name>
    <dbReference type="NCBI Taxonomy" id="1306954"/>
    <lineage>
        <taxon>Bacteria</taxon>
        <taxon>Pseudomonadati</taxon>
        <taxon>Pseudomonadota</taxon>
        <taxon>Gammaproteobacteria</taxon>
        <taxon>Pseudomonadales</taxon>
        <taxon>Marinobacteraceae</taxon>
        <taxon>Marinobacter</taxon>
    </lineage>
</organism>
<dbReference type="PANTHER" id="PTHR34475">
    <property type="match status" value="1"/>
</dbReference>
<dbReference type="Pfam" id="PF13464">
    <property type="entry name" value="RodZ_C"/>
    <property type="match status" value="1"/>
</dbReference>
<gene>
    <name evidence="4" type="ORF">J122_2065</name>
</gene>
<sequence>MTGDVEPDQVTAEPVGEQLRQGRERLGLSVSAIADEQHLRPSVIQAIENGDYSKIDSELFLKGYVRAYARQVGLDADAVIADLNRELEPARQQREQEHQASPLVSIERKKRRKRQVAKVLLALLVVALVAYLIAGYLAEQGEGGEAAPEAETPAETVTPEQGPAADGQDVQPVTEPNDEFGAAEQPLPEEGSTVLESERVPPAEPLEPEPIGAELDELPADRVPAVTQSTEPALQEEQLLAPAATTEARLQIAFSGDCWVQVTDAGGSRLVSGLRRSGEQLDVTGDAPLTVVIGAVSAVESIRFQGEALNIGDFRVVNNRSEFTLEL</sequence>
<dbReference type="EMBL" id="LOCO01000009">
    <property type="protein sequence ID" value="KXO09790.1"/>
    <property type="molecule type" value="Genomic_DNA"/>
</dbReference>
<dbReference type="SUPFAM" id="SSF47413">
    <property type="entry name" value="lambda repressor-like DNA-binding domains"/>
    <property type="match status" value="1"/>
</dbReference>
<keyword evidence="2" id="KW-0472">Membrane</keyword>
<dbReference type="InterPro" id="IPR025194">
    <property type="entry name" value="RodZ-like_C"/>
</dbReference>
<accession>A0A137SBH9</accession>
<dbReference type="AlphaFoldDB" id="A0A137SBH9"/>
<dbReference type="InterPro" id="IPR050400">
    <property type="entry name" value="Bact_Cytoskel_RodZ"/>
</dbReference>
<dbReference type="InterPro" id="IPR010982">
    <property type="entry name" value="Lambda_DNA-bd_dom_sf"/>
</dbReference>
<evidence type="ECO:0000313" key="5">
    <source>
        <dbReference type="Proteomes" id="UP000070282"/>
    </source>
</evidence>
<dbReference type="PATRIC" id="fig|1306954.6.peg.4039"/>
<dbReference type="PANTHER" id="PTHR34475:SF1">
    <property type="entry name" value="CYTOSKELETON PROTEIN RODZ"/>
    <property type="match status" value="1"/>
</dbReference>
<feature type="region of interest" description="Disordered" evidence="1">
    <location>
        <begin position="144"/>
        <end position="210"/>
    </location>
</feature>
<dbReference type="RefSeq" id="WP_061332157.1">
    <property type="nucleotide sequence ID" value="NZ_LOCO01000009.1"/>
</dbReference>
<evidence type="ECO:0000256" key="2">
    <source>
        <dbReference type="SAM" id="Phobius"/>
    </source>
</evidence>
<keyword evidence="5" id="KW-1185">Reference proteome</keyword>
<feature type="compositionally biased region" description="Low complexity" evidence="1">
    <location>
        <begin position="144"/>
        <end position="160"/>
    </location>
</feature>
<protein>
    <submittedName>
        <fullName evidence="4">Putative membrane protein</fullName>
    </submittedName>
</protein>